<reference evidence="2" key="1">
    <citation type="submission" date="2020-03" db="EMBL/GenBank/DDBJ databases">
        <title>A high-quality chromosome-level genome assembly of a woody plant with both climbing and erect habits, Rhamnella rubrinervis.</title>
        <authorList>
            <person name="Lu Z."/>
            <person name="Yang Y."/>
            <person name="Zhu X."/>
            <person name="Sun Y."/>
        </authorList>
    </citation>
    <scope>NUCLEOTIDE SEQUENCE</scope>
    <source>
        <strain evidence="2">BYM</strain>
        <tissue evidence="2">Leaf</tissue>
    </source>
</reference>
<accession>A0A8K0GZF9</accession>
<comment type="caution">
    <text evidence="2">The sequence shown here is derived from an EMBL/GenBank/DDBJ whole genome shotgun (WGS) entry which is preliminary data.</text>
</comment>
<feature type="region of interest" description="Disordered" evidence="1">
    <location>
        <begin position="26"/>
        <end position="84"/>
    </location>
</feature>
<dbReference type="AlphaFoldDB" id="A0A8K0GZF9"/>
<evidence type="ECO:0000313" key="2">
    <source>
        <dbReference type="EMBL" id="KAF3442828.1"/>
    </source>
</evidence>
<sequence>MSQWFSCASYSIREGRDTSVVEPVAIRTTTSRRESSSASYTGRRSHRGSIPSISGGGYRNVGLEDDSARQELEGQRQEFDEDPTEAMRAYIRARGFGGPPVAVAVLTEDFKDPEEEESMGSDDHVP</sequence>
<gene>
    <name evidence="2" type="ORF">FNV43_RR16746</name>
</gene>
<dbReference type="EMBL" id="VOIH02000007">
    <property type="protein sequence ID" value="KAF3442828.1"/>
    <property type="molecule type" value="Genomic_DNA"/>
</dbReference>
<protein>
    <submittedName>
        <fullName evidence="2">Uncharacterized protein</fullName>
    </submittedName>
</protein>
<evidence type="ECO:0000313" key="3">
    <source>
        <dbReference type="Proteomes" id="UP000796880"/>
    </source>
</evidence>
<proteinExistence type="predicted"/>
<evidence type="ECO:0000256" key="1">
    <source>
        <dbReference type="SAM" id="MobiDB-lite"/>
    </source>
</evidence>
<feature type="compositionally biased region" description="Basic and acidic residues" evidence="1">
    <location>
        <begin position="66"/>
        <end position="78"/>
    </location>
</feature>
<dbReference type="Proteomes" id="UP000796880">
    <property type="component" value="Unassembled WGS sequence"/>
</dbReference>
<keyword evidence="3" id="KW-1185">Reference proteome</keyword>
<name>A0A8K0GZF9_9ROSA</name>
<organism evidence="2 3">
    <name type="scientific">Rhamnella rubrinervis</name>
    <dbReference type="NCBI Taxonomy" id="2594499"/>
    <lineage>
        <taxon>Eukaryota</taxon>
        <taxon>Viridiplantae</taxon>
        <taxon>Streptophyta</taxon>
        <taxon>Embryophyta</taxon>
        <taxon>Tracheophyta</taxon>
        <taxon>Spermatophyta</taxon>
        <taxon>Magnoliopsida</taxon>
        <taxon>eudicotyledons</taxon>
        <taxon>Gunneridae</taxon>
        <taxon>Pentapetalae</taxon>
        <taxon>rosids</taxon>
        <taxon>fabids</taxon>
        <taxon>Rosales</taxon>
        <taxon>Rhamnaceae</taxon>
        <taxon>rhamnoid group</taxon>
        <taxon>Rhamneae</taxon>
        <taxon>Rhamnella</taxon>
    </lineage>
</organism>